<reference evidence="6 7" key="1">
    <citation type="submission" date="2024-02" db="EMBL/GenBank/DDBJ databases">
        <authorList>
            <person name="Vignale AGUSTIN F."/>
            <person name="Sosa J E."/>
            <person name="Modenutti C."/>
        </authorList>
    </citation>
    <scope>NUCLEOTIDE SEQUENCE [LARGE SCALE GENOMIC DNA]</scope>
</reference>
<proteinExistence type="predicted"/>
<keyword evidence="5" id="KW-0539">Nucleus</keyword>
<dbReference type="GO" id="GO:0005634">
    <property type="term" value="C:nucleus"/>
    <property type="evidence" value="ECO:0007669"/>
    <property type="project" value="UniProtKB-SubCell"/>
</dbReference>
<protein>
    <recommendedName>
        <fullName evidence="8">TF-B3 domain-containing protein</fullName>
    </recommendedName>
</protein>
<sequence length="173" mass="19578">MEPQFVCMEKQLAETDVNRNLEVRNQARFLPEGNGIMLITDRDRKTYEFVASRRRSGRRSLTRQWIDFAASKGLRAGEFIRINWTGHENHYEVQAANPTDTAKHLSFPLHLPRSTPLPPTITSPAINAVNIRKRDKETSDTVHSVGAVVASISTAIIRTLCTPAERLGENEKR</sequence>
<evidence type="ECO:0000256" key="5">
    <source>
        <dbReference type="ARBA" id="ARBA00023242"/>
    </source>
</evidence>
<keyword evidence="7" id="KW-1185">Reference proteome</keyword>
<gene>
    <name evidence="6" type="ORF">ILEXP_LOCUS20467</name>
</gene>
<accession>A0ABC8S4V4</accession>
<dbReference type="SUPFAM" id="SSF101936">
    <property type="entry name" value="DNA-binding pseudobarrel domain"/>
    <property type="match status" value="1"/>
</dbReference>
<evidence type="ECO:0000256" key="2">
    <source>
        <dbReference type="ARBA" id="ARBA00023015"/>
    </source>
</evidence>
<keyword evidence="4" id="KW-0804">Transcription</keyword>
<dbReference type="EMBL" id="CAUOFW020002247">
    <property type="protein sequence ID" value="CAK9152253.1"/>
    <property type="molecule type" value="Genomic_DNA"/>
</dbReference>
<keyword evidence="3" id="KW-0238">DNA-binding</keyword>
<organism evidence="6 7">
    <name type="scientific">Ilex paraguariensis</name>
    <name type="common">yerba mate</name>
    <dbReference type="NCBI Taxonomy" id="185542"/>
    <lineage>
        <taxon>Eukaryota</taxon>
        <taxon>Viridiplantae</taxon>
        <taxon>Streptophyta</taxon>
        <taxon>Embryophyta</taxon>
        <taxon>Tracheophyta</taxon>
        <taxon>Spermatophyta</taxon>
        <taxon>Magnoliopsida</taxon>
        <taxon>eudicotyledons</taxon>
        <taxon>Gunneridae</taxon>
        <taxon>Pentapetalae</taxon>
        <taxon>asterids</taxon>
        <taxon>campanulids</taxon>
        <taxon>Aquifoliales</taxon>
        <taxon>Aquifoliaceae</taxon>
        <taxon>Ilex</taxon>
    </lineage>
</organism>
<evidence type="ECO:0000256" key="4">
    <source>
        <dbReference type="ARBA" id="ARBA00023163"/>
    </source>
</evidence>
<dbReference type="Gene3D" id="2.40.330.10">
    <property type="entry name" value="DNA-binding pseudobarrel domain"/>
    <property type="match status" value="1"/>
</dbReference>
<keyword evidence="2" id="KW-0805">Transcription regulation</keyword>
<comment type="caution">
    <text evidence="6">The sequence shown here is derived from an EMBL/GenBank/DDBJ whole genome shotgun (WGS) entry which is preliminary data.</text>
</comment>
<evidence type="ECO:0000313" key="6">
    <source>
        <dbReference type="EMBL" id="CAK9152253.1"/>
    </source>
</evidence>
<dbReference type="Proteomes" id="UP001642360">
    <property type="component" value="Unassembled WGS sequence"/>
</dbReference>
<dbReference type="CDD" id="cd10017">
    <property type="entry name" value="B3_DNA"/>
    <property type="match status" value="1"/>
</dbReference>
<comment type="subcellular location">
    <subcellularLocation>
        <location evidence="1">Nucleus</location>
    </subcellularLocation>
</comment>
<name>A0ABC8S4V4_9AQUA</name>
<evidence type="ECO:0008006" key="8">
    <source>
        <dbReference type="Google" id="ProtNLM"/>
    </source>
</evidence>
<dbReference type="InterPro" id="IPR015300">
    <property type="entry name" value="DNA-bd_pseudobarrel_sf"/>
</dbReference>
<evidence type="ECO:0000256" key="1">
    <source>
        <dbReference type="ARBA" id="ARBA00004123"/>
    </source>
</evidence>
<evidence type="ECO:0000256" key="3">
    <source>
        <dbReference type="ARBA" id="ARBA00023125"/>
    </source>
</evidence>
<evidence type="ECO:0000313" key="7">
    <source>
        <dbReference type="Proteomes" id="UP001642360"/>
    </source>
</evidence>
<dbReference type="GO" id="GO:0003677">
    <property type="term" value="F:DNA binding"/>
    <property type="evidence" value="ECO:0007669"/>
    <property type="project" value="UniProtKB-KW"/>
</dbReference>
<dbReference type="InterPro" id="IPR003340">
    <property type="entry name" value="B3_DNA-bd"/>
</dbReference>
<dbReference type="AlphaFoldDB" id="A0ABC8S4V4"/>